<dbReference type="EMBL" id="CP035108">
    <property type="protein sequence ID" value="QAR32016.1"/>
    <property type="molecule type" value="Genomic_DNA"/>
</dbReference>
<dbReference type="OrthoDB" id="8776330at2"/>
<dbReference type="Proteomes" id="UP000287502">
    <property type="component" value="Chromosome"/>
</dbReference>
<protein>
    <submittedName>
        <fullName evidence="1">DUF2917 domain-containing protein</fullName>
    </submittedName>
</protein>
<evidence type="ECO:0000313" key="1">
    <source>
        <dbReference type="EMBL" id="QAR32016.1"/>
    </source>
</evidence>
<name>A0A3R5XW17_9BACT</name>
<organism evidence="1 2">
    <name type="scientific">Geovibrio thiophilus</name>
    <dbReference type="NCBI Taxonomy" id="139438"/>
    <lineage>
        <taxon>Bacteria</taxon>
        <taxon>Pseudomonadati</taxon>
        <taxon>Deferribacterota</taxon>
        <taxon>Deferribacteres</taxon>
        <taxon>Deferribacterales</taxon>
        <taxon>Geovibrionaceae</taxon>
        <taxon>Geovibrio</taxon>
    </lineage>
</organism>
<dbReference type="Pfam" id="PF11142">
    <property type="entry name" value="DUF2917"/>
    <property type="match status" value="1"/>
</dbReference>
<proteinExistence type="predicted"/>
<dbReference type="InterPro" id="IPR021317">
    <property type="entry name" value="DUF2917"/>
</dbReference>
<evidence type="ECO:0000313" key="2">
    <source>
        <dbReference type="Proteomes" id="UP000287502"/>
    </source>
</evidence>
<keyword evidence="2" id="KW-1185">Reference proteome</keyword>
<accession>A0A3R5XW17</accession>
<gene>
    <name evidence="1" type="ORF">EP073_00935</name>
</gene>
<reference evidence="1 2" key="1">
    <citation type="submission" date="2019-01" db="EMBL/GenBank/DDBJ databases">
        <title>Geovibrio thiophilus DSM 11263, complete genome.</title>
        <authorList>
            <person name="Spring S."/>
            <person name="Bunk B."/>
            <person name="Sproer C."/>
        </authorList>
    </citation>
    <scope>NUCLEOTIDE SEQUENCE [LARGE SCALE GENOMIC DNA]</scope>
    <source>
        <strain evidence="1 2">DSM 11263</strain>
    </source>
</reference>
<dbReference type="KEGG" id="gtl:EP073_00935"/>
<sequence>MSVKSFKMTLGKDKMMSVNGAKSASLSCEKGKLWITGTREGDLMVDCGQKIRLRPVDALVIQSMDDSLFTMDVK</sequence>
<dbReference type="AlphaFoldDB" id="A0A3R5XW17"/>